<dbReference type="PANTHER" id="PTHR24559:SF440">
    <property type="entry name" value="RIBONUCLEASE H"/>
    <property type="match status" value="1"/>
</dbReference>
<organism evidence="1 2">
    <name type="scientific">Thanatephorus cucumeris (strain AG1-IB / isolate 7/3/14)</name>
    <name type="common">Lettuce bottom rot fungus</name>
    <name type="synonym">Rhizoctonia solani</name>
    <dbReference type="NCBI Taxonomy" id="1108050"/>
    <lineage>
        <taxon>Eukaryota</taxon>
        <taxon>Fungi</taxon>
        <taxon>Dikarya</taxon>
        <taxon>Basidiomycota</taxon>
        <taxon>Agaricomycotina</taxon>
        <taxon>Agaricomycetes</taxon>
        <taxon>Cantharellales</taxon>
        <taxon>Ceratobasidiaceae</taxon>
        <taxon>Rhizoctonia</taxon>
        <taxon>Rhizoctonia solani AG-1</taxon>
    </lineage>
</organism>
<dbReference type="SUPFAM" id="SSF56672">
    <property type="entry name" value="DNA/RNA polymerases"/>
    <property type="match status" value="1"/>
</dbReference>
<sequence length="272" mass="30455">MESLTSTASKSVTPSASTVAYCNLILGTPWLRLAILDINWHTLEVLLCLPVEALISEISPPISSNPKHLKAFQKVFSNNCLTRLAAHCSYDCAIPLEDGQDIPYSPMYPMTPSEIAGLKEHIDSELVGGKICPSAQEGQWKALLSSGLLPSHAITTKILRKLDLRNGYNNICIKEGSEWKAAFIPVFQHFMNNIIQNLLNVTVTAYWDYILIFLSSGEEDVQHVTEVLSCLQKHNLLSSPSRHVFFVAEATWLSPLNESQWRMRRSKRFKNG</sequence>
<name>M5C307_THACB</name>
<dbReference type="HOGENOM" id="CLU_000384_42_2_1"/>
<dbReference type="InterPro" id="IPR043502">
    <property type="entry name" value="DNA/RNA_pol_sf"/>
</dbReference>
<dbReference type="Proteomes" id="UP000012065">
    <property type="component" value="Unassembled WGS sequence"/>
</dbReference>
<dbReference type="Gene3D" id="3.30.70.270">
    <property type="match status" value="1"/>
</dbReference>
<gene>
    <name evidence="1" type="ORF">BN14_07485</name>
</gene>
<proteinExistence type="predicted"/>
<dbReference type="EMBL" id="CAOJ01011450">
    <property type="protein sequence ID" value="CCO33410.1"/>
    <property type="molecule type" value="Genomic_DNA"/>
</dbReference>
<dbReference type="AlphaFoldDB" id="M5C307"/>
<dbReference type="InterPro" id="IPR043128">
    <property type="entry name" value="Rev_trsase/Diguanyl_cyclase"/>
</dbReference>
<evidence type="ECO:0000313" key="1">
    <source>
        <dbReference type="EMBL" id="CCO33410.1"/>
    </source>
</evidence>
<dbReference type="PANTHER" id="PTHR24559">
    <property type="entry name" value="TRANSPOSON TY3-I GAG-POL POLYPROTEIN"/>
    <property type="match status" value="1"/>
</dbReference>
<comment type="caution">
    <text evidence="1">The sequence shown here is derived from an EMBL/GenBank/DDBJ whole genome shotgun (WGS) entry which is preliminary data.</text>
</comment>
<reference evidence="1 2" key="1">
    <citation type="journal article" date="2013" name="J. Biotechnol.">
        <title>Establishment and interpretation of the genome sequence of the phytopathogenic fungus Rhizoctonia solani AG1-IB isolate 7/3/14.</title>
        <authorList>
            <person name="Wibberg D.W."/>
            <person name="Jelonek L.J."/>
            <person name="Rupp O.R."/>
            <person name="Hennig M.H."/>
            <person name="Eikmeyer F.E."/>
            <person name="Goesmann A.G."/>
            <person name="Hartmann A.H."/>
            <person name="Borriss R.B."/>
            <person name="Grosch R.G."/>
            <person name="Puehler A.P."/>
            <person name="Schlueter A.S."/>
        </authorList>
    </citation>
    <scope>NUCLEOTIDE SEQUENCE [LARGE SCALE GENOMIC DNA]</scope>
    <source>
        <strain evidence="2">AG1-IB / isolate 7/3/14</strain>
    </source>
</reference>
<dbReference type="InterPro" id="IPR053134">
    <property type="entry name" value="RNA-dir_DNA_polymerase"/>
</dbReference>
<evidence type="ECO:0000313" key="2">
    <source>
        <dbReference type="Proteomes" id="UP000012065"/>
    </source>
</evidence>
<protein>
    <submittedName>
        <fullName evidence="1">Similar to pol polyprotein</fullName>
    </submittedName>
</protein>
<accession>M5C307</accession>